<feature type="compositionally biased region" description="Low complexity" evidence="1">
    <location>
        <begin position="71"/>
        <end position="88"/>
    </location>
</feature>
<evidence type="ECO:0000313" key="2">
    <source>
        <dbReference type="EMBL" id="EMD36178.1"/>
    </source>
</evidence>
<gene>
    <name evidence="2" type="ORF">CERSUDRAFT_95529</name>
</gene>
<proteinExistence type="predicted"/>
<reference evidence="2 3" key="1">
    <citation type="journal article" date="2012" name="Proc. Natl. Acad. Sci. U.S.A.">
        <title>Comparative genomics of Ceriporiopsis subvermispora and Phanerochaete chrysosporium provide insight into selective ligninolysis.</title>
        <authorList>
            <person name="Fernandez-Fueyo E."/>
            <person name="Ruiz-Duenas F.J."/>
            <person name="Ferreira P."/>
            <person name="Floudas D."/>
            <person name="Hibbett D.S."/>
            <person name="Canessa P."/>
            <person name="Larrondo L.F."/>
            <person name="James T.Y."/>
            <person name="Seelenfreund D."/>
            <person name="Lobos S."/>
            <person name="Polanco R."/>
            <person name="Tello M."/>
            <person name="Honda Y."/>
            <person name="Watanabe T."/>
            <person name="Watanabe T."/>
            <person name="Ryu J.S."/>
            <person name="Kubicek C.P."/>
            <person name="Schmoll M."/>
            <person name="Gaskell J."/>
            <person name="Hammel K.E."/>
            <person name="St John F.J."/>
            <person name="Vanden Wymelenberg A."/>
            <person name="Sabat G."/>
            <person name="Splinter BonDurant S."/>
            <person name="Syed K."/>
            <person name="Yadav J.S."/>
            <person name="Doddapaneni H."/>
            <person name="Subramanian V."/>
            <person name="Lavin J.L."/>
            <person name="Oguiza J.A."/>
            <person name="Perez G."/>
            <person name="Pisabarro A.G."/>
            <person name="Ramirez L."/>
            <person name="Santoyo F."/>
            <person name="Master E."/>
            <person name="Coutinho P.M."/>
            <person name="Henrissat B."/>
            <person name="Lombard V."/>
            <person name="Magnuson J.K."/>
            <person name="Kuees U."/>
            <person name="Hori C."/>
            <person name="Igarashi K."/>
            <person name="Samejima M."/>
            <person name="Held B.W."/>
            <person name="Barry K.W."/>
            <person name="LaButti K.M."/>
            <person name="Lapidus A."/>
            <person name="Lindquist E.A."/>
            <person name="Lucas S.M."/>
            <person name="Riley R."/>
            <person name="Salamov A.A."/>
            <person name="Hoffmeister D."/>
            <person name="Schwenk D."/>
            <person name="Hadar Y."/>
            <person name="Yarden O."/>
            <person name="de Vries R.P."/>
            <person name="Wiebenga A."/>
            <person name="Stenlid J."/>
            <person name="Eastwood D."/>
            <person name="Grigoriev I.V."/>
            <person name="Berka R.M."/>
            <person name="Blanchette R.A."/>
            <person name="Kersten P."/>
            <person name="Martinez A.T."/>
            <person name="Vicuna R."/>
            <person name="Cullen D."/>
        </authorList>
    </citation>
    <scope>NUCLEOTIDE SEQUENCE [LARGE SCALE GENOMIC DNA]</scope>
    <source>
        <strain evidence="2 3">B</strain>
    </source>
</reference>
<accession>M2QGJ9</accession>
<keyword evidence="3" id="KW-1185">Reference proteome</keyword>
<organism evidence="2 3">
    <name type="scientific">Ceriporiopsis subvermispora (strain B)</name>
    <name type="common">White-rot fungus</name>
    <name type="synonym">Gelatoporia subvermispora</name>
    <dbReference type="NCBI Taxonomy" id="914234"/>
    <lineage>
        <taxon>Eukaryota</taxon>
        <taxon>Fungi</taxon>
        <taxon>Dikarya</taxon>
        <taxon>Basidiomycota</taxon>
        <taxon>Agaricomycotina</taxon>
        <taxon>Agaricomycetes</taxon>
        <taxon>Polyporales</taxon>
        <taxon>Gelatoporiaceae</taxon>
        <taxon>Gelatoporia</taxon>
    </lineage>
</organism>
<dbReference type="AlphaFoldDB" id="M2QGJ9"/>
<evidence type="ECO:0000313" key="3">
    <source>
        <dbReference type="Proteomes" id="UP000016930"/>
    </source>
</evidence>
<dbReference type="HOGENOM" id="CLU_1277494_0_0_1"/>
<sequence>MSRGLGIQAAVSAATEHVRRTRSGTEFSPFVLPSSVVQFDCSWRELQAAGGEYTAERDVVSEGEFSPPLSPLSSVPSSPASMPSVPSLRTTASQDIAPQPLPPPLSLSLCHEPLEPHLSPNALASDLVMDWEHPSFLNGCAPLSTGVTGSTKRLDRLGWKHLKGRCKRALKKALVPLSDYAVRASLSKRYRIPKALKMSSAAATVLCSNGGQWTSK</sequence>
<protein>
    <submittedName>
        <fullName evidence="2">Uncharacterized protein</fullName>
    </submittedName>
</protein>
<feature type="region of interest" description="Disordered" evidence="1">
    <location>
        <begin position="58"/>
        <end position="92"/>
    </location>
</feature>
<name>M2QGJ9_CERS8</name>
<dbReference type="Proteomes" id="UP000016930">
    <property type="component" value="Unassembled WGS sequence"/>
</dbReference>
<dbReference type="EMBL" id="KB445798">
    <property type="protein sequence ID" value="EMD36178.1"/>
    <property type="molecule type" value="Genomic_DNA"/>
</dbReference>
<evidence type="ECO:0000256" key="1">
    <source>
        <dbReference type="SAM" id="MobiDB-lite"/>
    </source>
</evidence>